<dbReference type="EMBL" id="FNFP01000010">
    <property type="protein sequence ID" value="SDL19766.1"/>
    <property type="molecule type" value="Genomic_DNA"/>
</dbReference>
<organism evidence="2 3">
    <name type="scientific">Natronincola ferrireducens</name>
    <dbReference type="NCBI Taxonomy" id="393762"/>
    <lineage>
        <taxon>Bacteria</taxon>
        <taxon>Bacillati</taxon>
        <taxon>Bacillota</taxon>
        <taxon>Clostridia</taxon>
        <taxon>Peptostreptococcales</taxon>
        <taxon>Natronincolaceae</taxon>
        <taxon>Natronincola</taxon>
    </lineage>
</organism>
<dbReference type="RefSeq" id="WP_090554708.1">
    <property type="nucleotide sequence ID" value="NZ_FNFP01000010.1"/>
</dbReference>
<protein>
    <recommendedName>
        <fullName evidence="1">DUF551 domain-containing protein</fullName>
    </recommendedName>
</protein>
<keyword evidence="3" id="KW-1185">Reference proteome</keyword>
<dbReference type="OrthoDB" id="1938254at2"/>
<evidence type="ECO:0000313" key="2">
    <source>
        <dbReference type="EMBL" id="SDL19766.1"/>
    </source>
</evidence>
<gene>
    <name evidence="2" type="ORF">SAMN05660472_02787</name>
</gene>
<name>A0A1G9I3X6_9FIRM</name>
<dbReference type="AlphaFoldDB" id="A0A1G9I3X6"/>
<dbReference type="STRING" id="393762.SAMN05660472_02787"/>
<dbReference type="Proteomes" id="UP000198718">
    <property type="component" value="Unassembled WGS sequence"/>
</dbReference>
<accession>A0A1G9I3X6</accession>
<evidence type="ECO:0000259" key="1">
    <source>
        <dbReference type="Pfam" id="PF04448"/>
    </source>
</evidence>
<dbReference type="Pfam" id="PF04448">
    <property type="entry name" value="DUF551"/>
    <property type="match status" value="1"/>
</dbReference>
<dbReference type="InterPro" id="IPR007539">
    <property type="entry name" value="DUF551"/>
</dbReference>
<evidence type="ECO:0000313" key="3">
    <source>
        <dbReference type="Proteomes" id="UP000198718"/>
    </source>
</evidence>
<reference evidence="2 3" key="1">
    <citation type="submission" date="2016-10" db="EMBL/GenBank/DDBJ databases">
        <authorList>
            <person name="de Groot N.N."/>
        </authorList>
    </citation>
    <scope>NUCLEOTIDE SEQUENCE [LARGE SCALE GENOMIC DNA]</scope>
    <source>
        <strain evidence="2 3">DSM 18346</strain>
    </source>
</reference>
<sequence length="133" mass="15608">MEMNWIPVSEKLPEKYCDDGILYNHQSVIATLKNGCVCEMWWGGGNENFFILEGMRKKELTENPVVAWMPMPEPFMVYSLGYWDANDGKGYREHILTQKDFEDRGVCEYLGNHYVESEMDEYIEKFGENLDLD</sequence>
<proteinExistence type="predicted"/>
<feature type="domain" description="DUF551" evidence="1">
    <location>
        <begin position="5"/>
        <end position="74"/>
    </location>
</feature>